<organism evidence="1 2">
    <name type="scientific">Chelativorans intermedius</name>
    <dbReference type="NCBI Taxonomy" id="515947"/>
    <lineage>
        <taxon>Bacteria</taxon>
        <taxon>Pseudomonadati</taxon>
        <taxon>Pseudomonadota</taxon>
        <taxon>Alphaproteobacteria</taxon>
        <taxon>Hyphomicrobiales</taxon>
        <taxon>Phyllobacteriaceae</taxon>
        <taxon>Chelativorans</taxon>
    </lineage>
</organism>
<evidence type="ECO:0000313" key="1">
    <source>
        <dbReference type="EMBL" id="MFC0210012.1"/>
    </source>
</evidence>
<gene>
    <name evidence="1" type="ORF">ACFFJ2_16560</name>
</gene>
<evidence type="ECO:0000313" key="2">
    <source>
        <dbReference type="Proteomes" id="UP001589755"/>
    </source>
</evidence>
<dbReference type="Proteomes" id="UP001589755">
    <property type="component" value="Unassembled WGS sequence"/>
</dbReference>
<accession>A0ABV6DBJ8</accession>
<reference evidence="1 2" key="1">
    <citation type="submission" date="2024-09" db="EMBL/GenBank/DDBJ databases">
        <authorList>
            <person name="Sun Q."/>
            <person name="Mori K."/>
        </authorList>
    </citation>
    <scope>NUCLEOTIDE SEQUENCE [LARGE SCALE GENOMIC DNA]</scope>
    <source>
        <strain evidence="1 2">CCM 8543</strain>
    </source>
</reference>
<dbReference type="EMBL" id="JBHLXD010000035">
    <property type="protein sequence ID" value="MFC0210012.1"/>
    <property type="molecule type" value="Genomic_DNA"/>
</dbReference>
<comment type="caution">
    <text evidence="1">The sequence shown here is derived from an EMBL/GenBank/DDBJ whole genome shotgun (WGS) entry which is preliminary data.</text>
</comment>
<dbReference type="RefSeq" id="WP_261522907.1">
    <property type="nucleotide sequence ID" value="NZ_JAODNW010000063.1"/>
</dbReference>
<sequence>MTKMNGKKQDFDSETLSINLDCLKGTARKLAETVLIHADYEYEGFKWLCSTFGNIAQHLGVSEKTIRRIASKPPFHYITRYTPEDGKHILIKLGVAPCETDYVFRLRAVWVRGLAYFNEAAIQEWPMEVKKAKYFGLPYDRLLKRIEKAKEWEPVLEKIKAGKRISLNVKPHEIGLLRECIRQLDDDVFDTVAFLASWNGWHSFTSYLKAAEREGYFYHWPTLGPIARNPDIALQAYLDALQEQGNISIAESARLNAKIAKLTPPT</sequence>
<keyword evidence="2" id="KW-1185">Reference proteome</keyword>
<proteinExistence type="predicted"/>
<protein>
    <submittedName>
        <fullName evidence="1">Uncharacterized protein</fullName>
    </submittedName>
</protein>
<name>A0ABV6DBJ8_9HYPH</name>